<evidence type="ECO:0000259" key="6">
    <source>
        <dbReference type="Pfam" id="PF00884"/>
    </source>
</evidence>
<feature type="signal peptide" evidence="5">
    <location>
        <begin position="1"/>
        <end position="23"/>
    </location>
</feature>
<organism evidence="7 8">
    <name type="scientific">Dyadobacter helix</name>
    <dbReference type="NCBI Taxonomy" id="2822344"/>
    <lineage>
        <taxon>Bacteria</taxon>
        <taxon>Pseudomonadati</taxon>
        <taxon>Bacteroidota</taxon>
        <taxon>Cytophagia</taxon>
        <taxon>Cytophagales</taxon>
        <taxon>Spirosomataceae</taxon>
        <taxon>Dyadobacter</taxon>
    </lineage>
</organism>
<protein>
    <submittedName>
        <fullName evidence="7">Arylsulfatase</fullName>
        <ecNumber evidence="7">3.1.6.1</ecNumber>
    </submittedName>
</protein>
<evidence type="ECO:0000256" key="5">
    <source>
        <dbReference type="SAM" id="SignalP"/>
    </source>
</evidence>
<sequence length="458" mass="52426">MTRKKWNAPTAVVLSFAAICLMAATREPVVVEKLPNILLILTDDQGYHDVGYYGTKDLRTPHIDQIAKNGIRFDNFYANCPVCSPTRAALLTGNYPDVVGVPGVIRTYPEDNWGYLSPKGPLLPAMLRKKGYHTAIIGKWHLGLESPNTPNERGFEYFHGWLGDMMDDYWAHRRHDINYMRENEKVIDPKGHATDLFTQWSQDYIKKQAKSKRPFFLYLAYNAPHTPVQPPQEWLEKVRKREPGIDEKRARLVALIEHMDDGIGKVTQTLKEEGLYENTLIIYSSDNGGHLPSMANNGALRDGKQSMYEGGLRVPTCMSWPARIQAGRISVQPNVSMDLYPTLLQLVRLEAKGEDGRSFLPTLMNADAQEKQEERELYFTRREGGMDYAGMSSYCLRKGKWKLVKNAPHKPMELFDMENDKAEKHNVIAENPEVYKELNKLLMRHIQEGGRVPWQKPH</sequence>
<gene>
    <name evidence="7" type="primary">atsA_2</name>
    <name evidence="7" type="ORF">DYBT9275_06075</name>
</gene>
<dbReference type="PROSITE" id="PS00149">
    <property type="entry name" value="SULFATASE_2"/>
    <property type="match status" value="1"/>
</dbReference>
<dbReference type="InterPro" id="IPR000917">
    <property type="entry name" value="Sulfatase_N"/>
</dbReference>
<dbReference type="AlphaFoldDB" id="A0A916JIV8"/>
<evidence type="ECO:0000256" key="1">
    <source>
        <dbReference type="ARBA" id="ARBA00008779"/>
    </source>
</evidence>
<name>A0A916JIV8_9BACT</name>
<dbReference type="InterPro" id="IPR017850">
    <property type="entry name" value="Alkaline_phosphatase_core_sf"/>
</dbReference>
<comment type="similarity">
    <text evidence="1">Belongs to the sulfatase family.</text>
</comment>
<dbReference type="EC" id="3.1.6.1" evidence="7"/>
<evidence type="ECO:0000313" key="7">
    <source>
        <dbReference type="EMBL" id="CAG5018806.1"/>
    </source>
</evidence>
<dbReference type="Proteomes" id="UP000680038">
    <property type="component" value="Unassembled WGS sequence"/>
</dbReference>
<dbReference type="EMBL" id="CAJRAF010000004">
    <property type="protein sequence ID" value="CAG5018806.1"/>
    <property type="molecule type" value="Genomic_DNA"/>
</dbReference>
<feature type="chain" id="PRO_5036836312" evidence="5">
    <location>
        <begin position="24"/>
        <end position="458"/>
    </location>
</feature>
<keyword evidence="5" id="KW-0732">Signal</keyword>
<dbReference type="InterPro" id="IPR024607">
    <property type="entry name" value="Sulfatase_CS"/>
</dbReference>
<dbReference type="PANTHER" id="PTHR42693:SF33">
    <property type="entry name" value="ARYLSULFATASE"/>
    <property type="match status" value="1"/>
</dbReference>
<proteinExistence type="inferred from homology"/>
<feature type="domain" description="Sulfatase N-terminal" evidence="6">
    <location>
        <begin position="35"/>
        <end position="347"/>
    </location>
</feature>
<evidence type="ECO:0000256" key="2">
    <source>
        <dbReference type="ARBA" id="ARBA00022723"/>
    </source>
</evidence>
<dbReference type="PANTHER" id="PTHR42693">
    <property type="entry name" value="ARYLSULFATASE FAMILY MEMBER"/>
    <property type="match status" value="1"/>
</dbReference>
<dbReference type="InterPro" id="IPR050738">
    <property type="entry name" value="Sulfatase"/>
</dbReference>
<dbReference type="RefSeq" id="WP_215242369.1">
    <property type="nucleotide sequence ID" value="NZ_CAJRAF010000004.1"/>
</dbReference>
<evidence type="ECO:0000256" key="3">
    <source>
        <dbReference type="ARBA" id="ARBA00022801"/>
    </source>
</evidence>
<keyword evidence="3 7" id="KW-0378">Hydrolase</keyword>
<reference evidence="7" key="1">
    <citation type="submission" date="2021-04" db="EMBL/GenBank/DDBJ databases">
        <authorList>
            <person name="Rodrigo-Torres L."/>
            <person name="Arahal R. D."/>
            <person name="Lucena T."/>
        </authorList>
    </citation>
    <scope>NUCLEOTIDE SEQUENCE</scope>
    <source>
        <strain evidence="7">CECT 9275</strain>
    </source>
</reference>
<keyword evidence="2" id="KW-0479">Metal-binding</keyword>
<comment type="caution">
    <text evidence="7">The sequence shown here is derived from an EMBL/GenBank/DDBJ whole genome shotgun (WGS) entry which is preliminary data.</text>
</comment>
<evidence type="ECO:0000313" key="8">
    <source>
        <dbReference type="Proteomes" id="UP000680038"/>
    </source>
</evidence>
<dbReference type="Pfam" id="PF00884">
    <property type="entry name" value="Sulfatase"/>
    <property type="match status" value="1"/>
</dbReference>
<keyword evidence="8" id="KW-1185">Reference proteome</keyword>
<dbReference type="SUPFAM" id="SSF53649">
    <property type="entry name" value="Alkaline phosphatase-like"/>
    <property type="match status" value="1"/>
</dbReference>
<keyword evidence="4" id="KW-0106">Calcium</keyword>
<dbReference type="Gene3D" id="3.40.720.10">
    <property type="entry name" value="Alkaline Phosphatase, subunit A"/>
    <property type="match status" value="1"/>
</dbReference>
<dbReference type="PROSITE" id="PS00523">
    <property type="entry name" value="SULFATASE_1"/>
    <property type="match status" value="1"/>
</dbReference>
<dbReference type="GO" id="GO:0046872">
    <property type="term" value="F:metal ion binding"/>
    <property type="evidence" value="ECO:0007669"/>
    <property type="project" value="UniProtKB-KW"/>
</dbReference>
<dbReference type="GO" id="GO:0004065">
    <property type="term" value="F:arylsulfatase activity"/>
    <property type="evidence" value="ECO:0007669"/>
    <property type="project" value="UniProtKB-EC"/>
</dbReference>
<accession>A0A916JIV8</accession>
<evidence type="ECO:0000256" key="4">
    <source>
        <dbReference type="ARBA" id="ARBA00022837"/>
    </source>
</evidence>
<dbReference type="Gene3D" id="3.30.1120.10">
    <property type="match status" value="1"/>
</dbReference>